<dbReference type="Gene3D" id="1.20.1640.10">
    <property type="entry name" value="Multidrug efflux transporter AcrB transmembrane domain"/>
    <property type="match status" value="2"/>
</dbReference>
<keyword evidence="3" id="KW-1185">Reference proteome</keyword>
<feature type="transmembrane region" description="Helical" evidence="1">
    <location>
        <begin position="12"/>
        <end position="34"/>
    </location>
</feature>
<dbReference type="SUPFAM" id="SSF82714">
    <property type="entry name" value="Multidrug efflux transporter AcrB TolC docking domain, DN and DC subdomains"/>
    <property type="match status" value="2"/>
</dbReference>
<proteinExistence type="predicted"/>
<evidence type="ECO:0000256" key="1">
    <source>
        <dbReference type="SAM" id="Phobius"/>
    </source>
</evidence>
<reference evidence="2" key="1">
    <citation type="submission" date="2021-04" db="EMBL/GenBank/DDBJ databases">
        <authorList>
            <person name="Zhang D.-C."/>
        </authorList>
    </citation>
    <scope>NUCLEOTIDE SEQUENCE</scope>
    <source>
        <strain evidence="2">CGMCC 1.15697</strain>
    </source>
</reference>
<feature type="transmembrane region" description="Helical" evidence="1">
    <location>
        <begin position="987"/>
        <end position="1010"/>
    </location>
</feature>
<feature type="transmembrane region" description="Helical" evidence="1">
    <location>
        <begin position="385"/>
        <end position="409"/>
    </location>
</feature>
<feature type="transmembrane region" description="Helical" evidence="1">
    <location>
        <begin position="462"/>
        <end position="485"/>
    </location>
</feature>
<dbReference type="SUPFAM" id="SSF82866">
    <property type="entry name" value="Multidrug efflux transporter AcrB transmembrane domain"/>
    <property type="match status" value="2"/>
</dbReference>
<sequence>MSLSDISVRRPVLAIVASLLIVTAGIASILGIPIRELPDVDSAVVTVTTTYVGASPQIVDTDITELIESSVAGVSGVKTISSESRRGRSQTVIEFEVGRNIDEAANDVRDAVGRVRGDLPESVEEPIIVKNDSNADPVMRLAVLSDRHSPQEITDYVERFVIDRLSTLDGVASVDMRGERRYAIRIWIDRRALSARGLTVADIEEAIRRNNVELPAGEITSRERMLDIRLDGRLGTVEGFREIVLTTVDGYPIRLRDVARVEQGVENDEIIVRSNGTPAVGLQVIRQSQANTMEIAEAVRDEIDALQPTLPPGMRVIVGSDDALFISASIREVMTALLISLGLVIAVILLFLRSLRTTLVPAVTIPVALIGCMALIALFGFSINVLTLLALLLAIGLVVDDAIVVLENIKRRIDEGETPLVAAVRGTRQVTFAVLATSATLIAVFIPISFLGGQVGRLFSEFGLVMAASVVISTFVALSLCPMIASRILSGRAPGSGDPGAAADGDSAMARSWIGRLYRACLVRAISAPLVVLTLSGLFVAGSVGIFNELPRELAPLEDRGVAFVPITAPQGATVDYTDEQARIIESALDPYVANGDIATLYSLVGWGSRPYRAFVVMRLAPWEDRTDSQADIVRAVQPAALGLPGARAAVASPAGLGLRGNSTPLRIVVGGADFDQVKGWATDLLEHARLNEGLLNPEIDYEENQPQLDLALDRARADDLDVSANTVATTLQTMFASREITTYVDRGREYPVIAQAQESDRRTPSDLDFVFVRSGGADGTLVPLSAMVSAEETAAAAELRRYNRLPSVTIQAALSPDYTLGQAITYMEEGAARILPATAKLGYAGQSATYKETSGGLGVTFAIALLIVFLVLAAQFESFVHPLVIMLSVPLAIAGALYSLYLADVSLNVYSQIGIILLVGLMAKNGILIVEFANQLRDEGASVRDAVIEASVLRFRPIVMTVISTILGAIPLIVAEGAGAESRIAIGWVVVGGLGSALVLTLFLTPVLYDLLAGLTKPRSHAEKLLEEELSAPRPRPAE</sequence>
<keyword evidence="1" id="KW-0472">Membrane</keyword>
<evidence type="ECO:0000313" key="3">
    <source>
        <dbReference type="Proteomes" id="UP000672602"/>
    </source>
</evidence>
<feature type="transmembrane region" description="Helical" evidence="1">
    <location>
        <begin position="333"/>
        <end position="352"/>
    </location>
</feature>
<protein>
    <submittedName>
        <fullName evidence="2">Efflux RND transporter permease subunit</fullName>
    </submittedName>
</protein>
<dbReference type="Gene3D" id="3.30.70.1430">
    <property type="entry name" value="Multidrug efflux transporter AcrB pore domain"/>
    <property type="match status" value="2"/>
</dbReference>
<feature type="transmembrane region" description="Helical" evidence="1">
    <location>
        <begin position="910"/>
        <end position="935"/>
    </location>
</feature>
<dbReference type="Gene3D" id="3.30.70.1320">
    <property type="entry name" value="Multidrug efflux transporter AcrB pore domain like"/>
    <property type="match status" value="1"/>
</dbReference>
<dbReference type="PANTHER" id="PTHR32063:SF14">
    <property type="entry name" value="BLL4319 PROTEIN"/>
    <property type="match status" value="1"/>
</dbReference>
<dbReference type="Proteomes" id="UP000672602">
    <property type="component" value="Unassembled WGS sequence"/>
</dbReference>
<keyword evidence="1" id="KW-1133">Transmembrane helix</keyword>
<dbReference type="PRINTS" id="PR00702">
    <property type="entry name" value="ACRIFLAVINRP"/>
</dbReference>
<dbReference type="AlphaFoldDB" id="A0A8J7V382"/>
<gene>
    <name evidence="2" type="ORF">KAJ83_05990</name>
</gene>
<dbReference type="InterPro" id="IPR027463">
    <property type="entry name" value="AcrB_DN_DC_subdom"/>
</dbReference>
<name>A0A8J7V382_9PROT</name>
<dbReference type="PANTHER" id="PTHR32063">
    <property type="match status" value="1"/>
</dbReference>
<feature type="transmembrane region" description="Helical" evidence="1">
    <location>
        <begin position="857"/>
        <end position="877"/>
    </location>
</feature>
<feature type="transmembrane region" description="Helical" evidence="1">
    <location>
        <begin position="884"/>
        <end position="904"/>
    </location>
</feature>
<feature type="transmembrane region" description="Helical" evidence="1">
    <location>
        <begin position="359"/>
        <end position="379"/>
    </location>
</feature>
<dbReference type="Gene3D" id="3.30.2090.10">
    <property type="entry name" value="Multidrug efflux transporter AcrB TolC docking domain, DN and DC subdomains"/>
    <property type="match status" value="2"/>
</dbReference>
<dbReference type="Pfam" id="PF00873">
    <property type="entry name" value="ACR_tran"/>
    <property type="match status" value="1"/>
</dbReference>
<comment type="caution">
    <text evidence="2">The sequence shown here is derived from an EMBL/GenBank/DDBJ whole genome shotgun (WGS) entry which is preliminary data.</text>
</comment>
<feature type="transmembrane region" description="Helical" evidence="1">
    <location>
        <begin position="521"/>
        <end position="547"/>
    </location>
</feature>
<keyword evidence="1" id="KW-0812">Transmembrane</keyword>
<accession>A0A8J7V382</accession>
<dbReference type="Gene3D" id="3.30.70.1440">
    <property type="entry name" value="Multidrug efflux transporter AcrB pore domain"/>
    <property type="match status" value="1"/>
</dbReference>
<feature type="transmembrane region" description="Helical" evidence="1">
    <location>
        <begin position="956"/>
        <end position="975"/>
    </location>
</feature>
<dbReference type="SUPFAM" id="SSF82693">
    <property type="entry name" value="Multidrug efflux transporter AcrB pore domain, PN1, PN2, PC1 and PC2 subdomains"/>
    <property type="match status" value="3"/>
</dbReference>
<dbReference type="InterPro" id="IPR001036">
    <property type="entry name" value="Acrflvin-R"/>
</dbReference>
<dbReference type="RefSeq" id="WP_210681116.1">
    <property type="nucleotide sequence ID" value="NZ_JAGMWN010000002.1"/>
</dbReference>
<dbReference type="GO" id="GO:0005886">
    <property type="term" value="C:plasma membrane"/>
    <property type="evidence" value="ECO:0007669"/>
    <property type="project" value="TreeGrafter"/>
</dbReference>
<dbReference type="EMBL" id="JAGMWN010000002">
    <property type="protein sequence ID" value="MBP5856549.1"/>
    <property type="molecule type" value="Genomic_DNA"/>
</dbReference>
<organism evidence="2 3">
    <name type="scientific">Marivibrio halodurans</name>
    <dbReference type="NCBI Taxonomy" id="2039722"/>
    <lineage>
        <taxon>Bacteria</taxon>
        <taxon>Pseudomonadati</taxon>
        <taxon>Pseudomonadota</taxon>
        <taxon>Alphaproteobacteria</taxon>
        <taxon>Rhodospirillales</taxon>
        <taxon>Rhodospirillaceae</taxon>
        <taxon>Marivibrio</taxon>
    </lineage>
</organism>
<dbReference type="GO" id="GO:0042910">
    <property type="term" value="F:xenobiotic transmembrane transporter activity"/>
    <property type="evidence" value="ECO:0007669"/>
    <property type="project" value="TreeGrafter"/>
</dbReference>
<evidence type="ECO:0000313" key="2">
    <source>
        <dbReference type="EMBL" id="MBP5856549.1"/>
    </source>
</evidence>
<feature type="transmembrane region" description="Helical" evidence="1">
    <location>
        <begin position="430"/>
        <end position="450"/>
    </location>
</feature>